<keyword evidence="10" id="KW-1185">Reference proteome</keyword>
<dbReference type="EMBL" id="LN794158">
    <property type="protein sequence ID" value="CEN55929.1"/>
    <property type="molecule type" value="Genomic_DNA"/>
</dbReference>
<evidence type="ECO:0000256" key="3">
    <source>
        <dbReference type="ARBA" id="ARBA00022692"/>
    </source>
</evidence>
<dbReference type="HOGENOM" id="CLU_080662_0_1_4"/>
<dbReference type="PANTHER" id="PTHR36964">
    <property type="entry name" value="PROTEIN-METHIONINE-SULFOXIDE REDUCTASE HEME-BINDING SUBUNIT MSRQ"/>
    <property type="match status" value="1"/>
</dbReference>
<dbReference type="GO" id="GO:0010181">
    <property type="term" value="F:FMN binding"/>
    <property type="evidence" value="ECO:0007669"/>
    <property type="project" value="UniProtKB-UniRule"/>
</dbReference>
<keyword evidence="6 7" id="KW-0472">Membrane</keyword>
<dbReference type="Pfam" id="PF01794">
    <property type="entry name" value="Ferric_reduct"/>
    <property type="match status" value="1"/>
</dbReference>
<dbReference type="GO" id="GO:0020037">
    <property type="term" value="F:heme binding"/>
    <property type="evidence" value="ECO:0007669"/>
    <property type="project" value="UniProtKB-UniRule"/>
</dbReference>
<keyword evidence="7" id="KW-1003">Cell membrane</keyword>
<sequence>MYKYKKIIFILSLIPIFRLIYFGFHDQLGANPVEFIERSTGTWALVFLLLSLSMTPLRLLTRSNNFILYRRMLGLLMFFYACLHVITYLWLDHFFDFDEIFKDIYKHPYVLVGFSAFILSVPLAITSTQSMMKRLGRRWKILHRAVYLIALLAVLHFLWLVKKDHTEPLVYGVMLFLLMFIRFGYKYLHRIAFTRG</sequence>
<keyword evidence="5 7" id="KW-0408">Iron</keyword>
<evidence type="ECO:0000256" key="7">
    <source>
        <dbReference type="HAMAP-Rule" id="MF_01207"/>
    </source>
</evidence>
<comment type="similarity">
    <text evidence="7">Belongs to the MsrQ family.</text>
</comment>
<dbReference type="STRING" id="1581680.BN1209_0886"/>
<comment type="subunit">
    <text evidence="7">Heterodimer of a catalytic subunit (MsrP) and a heme-binding subunit (MsrQ).</text>
</comment>
<dbReference type="GO" id="GO:0009055">
    <property type="term" value="F:electron transfer activity"/>
    <property type="evidence" value="ECO:0007669"/>
    <property type="project" value="UniProtKB-UniRule"/>
</dbReference>
<name>A0A0B7IUI2_9PROT</name>
<evidence type="ECO:0000256" key="4">
    <source>
        <dbReference type="ARBA" id="ARBA00022989"/>
    </source>
</evidence>
<dbReference type="PANTHER" id="PTHR36964:SF1">
    <property type="entry name" value="PROTEIN-METHIONINE-SULFOXIDE REDUCTASE HEME-BINDING SUBUNIT MSRQ"/>
    <property type="match status" value="1"/>
</dbReference>
<dbReference type="GO" id="GO:0016679">
    <property type="term" value="F:oxidoreductase activity, acting on diphenols and related substances as donors"/>
    <property type="evidence" value="ECO:0007669"/>
    <property type="project" value="TreeGrafter"/>
</dbReference>
<keyword evidence="7" id="KW-0285">Flavoprotein</keyword>
<comment type="function">
    <text evidence="7">Part of the MsrPQ system that repairs oxidized periplasmic proteins containing methionine sulfoxide residues (Met-O), using respiratory chain electrons. Thus protects these proteins from oxidative-stress damage caused by reactive species of oxygen and chlorine generated by the host defense mechanisms. MsrPQ is essential for the maintenance of envelope integrity under bleach stress, rescuing a wide series of structurally unrelated periplasmic proteins from methionine oxidation. MsrQ provides electrons for reduction to the reductase catalytic subunit MsrP, using the quinone pool of the respiratory chain.</text>
</comment>
<protein>
    <recommendedName>
        <fullName evidence="7">Protein-methionine-sulfoxide reductase heme-binding subunit MsrQ</fullName>
    </recommendedName>
    <alternativeName>
        <fullName evidence="7">Flavocytochrome MsrQ</fullName>
    </alternativeName>
</protein>
<keyword evidence="3 7" id="KW-0812">Transmembrane</keyword>
<feature type="transmembrane region" description="Helical" evidence="7">
    <location>
        <begin position="73"/>
        <end position="91"/>
    </location>
</feature>
<proteinExistence type="inferred from homology"/>
<evidence type="ECO:0000256" key="2">
    <source>
        <dbReference type="ARBA" id="ARBA00022448"/>
    </source>
</evidence>
<keyword evidence="7" id="KW-0288">FMN</keyword>
<reference evidence="10" key="1">
    <citation type="submission" date="2014-12" db="EMBL/GenBank/DDBJ databases">
        <authorList>
            <person name="Salcher M.M."/>
        </authorList>
    </citation>
    <scope>NUCLEOTIDE SEQUENCE [LARGE SCALE GENOMIC DNA]</scope>
    <source>
        <strain evidence="10">MMS-10A-171</strain>
    </source>
</reference>
<comment type="cofactor">
    <cofactor evidence="7">
        <name>FMN</name>
        <dbReference type="ChEBI" id="CHEBI:58210"/>
    </cofactor>
    <text evidence="7">Binds 1 FMN per subunit.</text>
</comment>
<dbReference type="HAMAP" id="MF_01207">
    <property type="entry name" value="MsrQ"/>
    <property type="match status" value="1"/>
</dbReference>
<dbReference type="Proteomes" id="UP000056322">
    <property type="component" value="Chromosome 1"/>
</dbReference>
<keyword evidence="7" id="KW-0349">Heme</keyword>
<dbReference type="GO" id="GO:0046872">
    <property type="term" value="F:metal ion binding"/>
    <property type="evidence" value="ECO:0007669"/>
    <property type="project" value="UniProtKB-KW"/>
</dbReference>
<keyword evidence="4 7" id="KW-1133">Transmembrane helix</keyword>
<dbReference type="InterPro" id="IPR022837">
    <property type="entry name" value="MsrQ-like"/>
</dbReference>
<evidence type="ECO:0000313" key="9">
    <source>
        <dbReference type="EMBL" id="CEN55929.1"/>
    </source>
</evidence>
<dbReference type="InterPro" id="IPR013130">
    <property type="entry name" value="Fe3_Rdtase_TM_dom"/>
</dbReference>
<feature type="transmembrane region" description="Helical" evidence="7">
    <location>
        <begin position="168"/>
        <end position="185"/>
    </location>
</feature>
<dbReference type="AlphaFoldDB" id="A0A0B7IUI2"/>
<dbReference type="GO" id="GO:0030091">
    <property type="term" value="P:protein repair"/>
    <property type="evidence" value="ECO:0007669"/>
    <property type="project" value="UniProtKB-UniRule"/>
</dbReference>
<evidence type="ECO:0000259" key="8">
    <source>
        <dbReference type="Pfam" id="PF01794"/>
    </source>
</evidence>
<organism evidence="9 10">
    <name type="scientific">Candidatus Methylopumilus turicensis</name>
    <dbReference type="NCBI Taxonomy" id="1581680"/>
    <lineage>
        <taxon>Bacteria</taxon>
        <taxon>Pseudomonadati</taxon>
        <taxon>Pseudomonadota</taxon>
        <taxon>Betaproteobacteria</taxon>
        <taxon>Nitrosomonadales</taxon>
        <taxon>Methylophilaceae</taxon>
        <taxon>Candidatus Methylopumilus</taxon>
    </lineage>
</organism>
<evidence type="ECO:0000256" key="6">
    <source>
        <dbReference type="ARBA" id="ARBA00023136"/>
    </source>
</evidence>
<feature type="transmembrane region" description="Helical" evidence="7">
    <location>
        <begin position="107"/>
        <end position="125"/>
    </location>
</feature>
<evidence type="ECO:0000256" key="1">
    <source>
        <dbReference type="ARBA" id="ARBA00004141"/>
    </source>
</evidence>
<dbReference type="KEGG" id="mbac:BN1209_0886"/>
<feature type="transmembrane region" description="Helical" evidence="7">
    <location>
        <begin position="44"/>
        <end position="61"/>
    </location>
</feature>
<keyword evidence="7" id="KW-0249">Electron transport</keyword>
<feature type="transmembrane region" description="Helical" evidence="7">
    <location>
        <begin position="7"/>
        <end position="24"/>
    </location>
</feature>
<evidence type="ECO:0000313" key="10">
    <source>
        <dbReference type="Proteomes" id="UP000056322"/>
    </source>
</evidence>
<feature type="transmembrane region" description="Helical" evidence="7">
    <location>
        <begin position="145"/>
        <end position="162"/>
    </location>
</feature>
<keyword evidence="7" id="KW-0479">Metal-binding</keyword>
<dbReference type="OrthoDB" id="9788328at2"/>
<accession>A0A0B7IUI2</accession>
<keyword evidence="2 7" id="KW-0813">Transport</keyword>
<comment type="cofactor">
    <cofactor evidence="7">
        <name>heme b</name>
        <dbReference type="ChEBI" id="CHEBI:60344"/>
    </cofactor>
    <text evidence="7">Binds 1 heme b (iron(II)-protoporphyrin IX) group per subunit.</text>
</comment>
<evidence type="ECO:0000256" key="5">
    <source>
        <dbReference type="ARBA" id="ARBA00023004"/>
    </source>
</evidence>
<gene>
    <name evidence="9" type="primary">yedZ</name>
    <name evidence="7" type="synonym">msrQ</name>
    <name evidence="9" type="ORF">BN1209_0886</name>
</gene>
<comment type="subcellular location">
    <subcellularLocation>
        <location evidence="7">Cell membrane</location>
        <topology evidence="7">Multi-pass membrane protein</topology>
    </subcellularLocation>
    <subcellularLocation>
        <location evidence="1">Membrane</location>
        <topology evidence="1">Multi-pass membrane protein</topology>
    </subcellularLocation>
</comment>
<dbReference type="GO" id="GO:0005886">
    <property type="term" value="C:plasma membrane"/>
    <property type="evidence" value="ECO:0007669"/>
    <property type="project" value="UniProtKB-SubCell"/>
</dbReference>
<feature type="domain" description="Ferric oxidoreductase" evidence="8">
    <location>
        <begin position="40"/>
        <end position="154"/>
    </location>
</feature>